<dbReference type="RefSeq" id="WP_110173205.1">
    <property type="nucleotide sequence ID" value="NZ_CP015136.1"/>
</dbReference>
<name>A0A143PTG7_LUTPR</name>
<evidence type="ECO:0000256" key="6">
    <source>
        <dbReference type="ARBA" id="ARBA00023239"/>
    </source>
</evidence>
<comment type="catalytic activity">
    <reaction evidence="1 7">
        <text>dTDP-alpha-D-glucose = dTDP-4-dehydro-6-deoxy-alpha-D-glucose + H2O</text>
        <dbReference type="Rhea" id="RHEA:17221"/>
        <dbReference type="ChEBI" id="CHEBI:15377"/>
        <dbReference type="ChEBI" id="CHEBI:57477"/>
        <dbReference type="ChEBI" id="CHEBI:57649"/>
        <dbReference type="EC" id="4.2.1.46"/>
    </reaction>
</comment>
<dbReference type="NCBIfam" id="TIGR01181">
    <property type="entry name" value="dTDP_gluc_dehyt"/>
    <property type="match status" value="1"/>
</dbReference>
<dbReference type="PANTHER" id="PTHR43000">
    <property type="entry name" value="DTDP-D-GLUCOSE 4,6-DEHYDRATASE-RELATED"/>
    <property type="match status" value="1"/>
</dbReference>
<dbReference type="InterPro" id="IPR020904">
    <property type="entry name" value="Sc_DH/Rdtase_CS"/>
</dbReference>
<dbReference type="SUPFAM" id="SSF51735">
    <property type="entry name" value="NAD(P)-binding Rossmann-fold domains"/>
    <property type="match status" value="1"/>
</dbReference>
<dbReference type="PATRIC" id="fig|1813736.3.peg.5194"/>
<dbReference type="Pfam" id="PF16363">
    <property type="entry name" value="GDP_Man_Dehyd"/>
    <property type="match status" value="1"/>
</dbReference>
<accession>A0A143PTG7</accession>
<reference evidence="9 10" key="1">
    <citation type="journal article" date="2016" name="Genome Announc.">
        <title>First Complete Genome Sequence of a Subdivision 6 Acidobacterium Strain.</title>
        <authorList>
            <person name="Huang S."/>
            <person name="Vieira S."/>
            <person name="Bunk B."/>
            <person name="Riedel T."/>
            <person name="Sproer C."/>
            <person name="Overmann J."/>
        </authorList>
    </citation>
    <scope>NUCLEOTIDE SEQUENCE [LARGE SCALE GENOMIC DNA]</scope>
    <source>
        <strain evidence="10">DSM 100886 HEG_-6_39</strain>
    </source>
</reference>
<comment type="similarity">
    <text evidence="3 7">Belongs to the NAD(P)-dependent epimerase/dehydratase family. dTDP-glucose dehydratase subfamily.</text>
</comment>
<evidence type="ECO:0000313" key="9">
    <source>
        <dbReference type="EMBL" id="AMY11681.1"/>
    </source>
</evidence>
<dbReference type="Gene3D" id="3.90.25.10">
    <property type="entry name" value="UDP-galactose 4-epimerase, domain 1"/>
    <property type="match status" value="1"/>
</dbReference>
<keyword evidence="5" id="KW-0520">NAD</keyword>
<keyword evidence="10" id="KW-1185">Reference proteome</keyword>
<dbReference type="EC" id="4.2.1.46" evidence="4 7"/>
<comment type="cofactor">
    <cofactor evidence="2 7">
        <name>NAD(+)</name>
        <dbReference type="ChEBI" id="CHEBI:57540"/>
    </cofactor>
</comment>
<dbReference type="GO" id="GO:0009225">
    <property type="term" value="P:nucleotide-sugar metabolic process"/>
    <property type="evidence" value="ECO:0007669"/>
    <property type="project" value="InterPro"/>
</dbReference>
<evidence type="ECO:0000256" key="4">
    <source>
        <dbReference type="ARBA" id="ARBA00011990"/>
    </source>
</evidence>
<dbReference type="KEGG" id="abac:LuPra_04939"/>
<dbReference type="Gene3D" id="3.40.50.720">
    <property type="entry name" value="NAD(P)-binding Rossmann-like Domain"/>
    <property type="match status" value="1"/>
</dbReference>
<evidence type="ECO:0000313" key="10">
    <source>
        <dbReference type="Proteomes" id="UP000076079"/>
    </source>
</evidence>
<dbReference type="PROSITE" id="PS00061">
    <property type="entry name" value="ADH_SHORT"/>
    <property type="match status" value="1"/>
</dbReference>
<dbReference type="STRING" id="1855912.LuPra_04939"/>
<keyword evidence="6 7" id="KW-0456">Lyase</keyword>
<dbReference type="InterPro" id="IPR036291">
    <property type="entry name" value="NAD(P)-bd_dom_sf"/>
</dbReference>
<dbReference type="CDD" id="cd05246">
    <property type="entry name" value="dTDP_GD_SDR_e"/>
    <property type="match status" value="1"/>
</dbReference>
<sequence length="353" mass="39066">MSTILVTGGAGFIGANFIHYWLGLREGRVVNLDKLTYAGNPENLAKFEGGARHELVRGDIGDRALVSSLLRAHQPVAVINFAAESHVDRSITGPAAFVETNLLGTFALLDEVKAYWSGLEGDGRDAFRFLHVSTDEVYGSLGAEDAAFSETTPYAPNSPYSASKAGSDHLVRAYHHTYGLPVLTTNCSNNYGPFQFPEKLIPLIIHNALAGKPLPIYGDGLNVRDWLYVEDHCSAIARVLDKGKAGETYNVGGNSERQNIAVVHTLCDILDELAPRGAGSYKELITFVRDRPGHDRRYAIDPTKIRTDLAWEPSFTFEAGMRQTVRWYLDHQDWVQRVTSGAYREWVTTHYGH</sequence>
<dbReference type="InterPro" id="IPR016040">
    <property type="entry name" value="NAD(P)-bd_dom"/>
</dbReference>
<dbReference type="InterPro" id="IPR005888">
    <property type="entry name" value="dTDP_Gluc_deHydtase"/>
</dbReference>
<reference evidence="10" key="2">
    <citation type="submission" date="2016-04" db="EMBL/GenBank/DDBJ databases">
        <title>First Complete Genome Sequence of a Subdivision 6 Acidobacterium.</title>
        <authorList>
            <person name="Huang S."/>
            <person name="Vieira S."/>
            <person name="Bunk B."/>
            <person name="Riedel T."/>
            <person name="Sproeer C."/>
            <person name="Overmann J."/>
        </authorList>
    </citation>
    <scope>NUCLEOTIDE SEQUENCE [LARGE SCALE GENOMIC DNA]</scope>
    <source>
        <strain evidence="10">DSM 100886 HEG_-6_39</strain>
    </source>
</reference>
<organism evidence="9 10">
    <name type="scientific">Luteitalea pratensis</name>
    <dbReference type="NCBI Taxonomy" id="1855912"/>
    <lineage>
        <taxon>Bacteria</taxon>
        <taxon>Pseudomonadati</taxon>
        <taxon>Acidobacteriota</taxon>
        <taxon>Vicinamibacteria</taxon>
        <taxon>Vicinamibacterales</taxon>
        <taxon>Vicinamibacteraceae</taxon>
        <taxon>Luteitalea</taxon>
    </lineage>
</organism>
<evidence type="ECO:0000256" key="1">
    <source>
        <dbReference type="ARBA" id="ARBA00001539"/>
    </source>
</evidence>
<evidence type="ECO:0000256" key="3">
    <source>
        <dbReference type="ARBA" id="ARBA00008178"/>
    </source>
</evidence>
<dbReference type="AlphaFoldDB" id="A0A143PTG7"/>
<evidence type="ECO:0000256" key="5">
    <source>
        <dbReference type="ARBA" id="ARBA00023027"/>
    </source>
</evidence>
<dbReference type="EMBL" id="CP015136">
    <property type="protein sequence ID" value="AMY11681.1"/>
    <property type="molecule type" value="Genomic_DNA"/>
</dbReference>
<evidence type="ECO:0000256" key="7">
    <source>
        <dbReference type="RuleBase" id="RU004473"/>
    </source>
</evidence>
<proteinExistence type="inferred from homology"/>
<dbReference type="Proteomes" id="UP000076079">
    <property type="component" value="Chromosome"/>
</dbReference>
<evidence type="ECO:0000256" key="2">
    <source>
        <dbReference type="ARBA" id="ARBA00001911"/>
    </source>
</evidence>
<feature type="domain" description="NAD(P)-binding" evidence="8">
    <location>
        <begin position="5"/>
        <end position="324"/>
    </location>
</feature>
<protein>
    <recommendedName>
        <fullName evidence="4 7">dTDP-glucose 4,6-dehydratase</fullName>
        <ecNumber evidence="4 7">4.2.1.46</ecNumber>
    </recommendedName>
</protein>
<gene>
    <name evidence="9" type="primary">rfbB</name>
    <name evidence="9" type="ORF">LuPra_04939</name>
</gene>
<evidence type="ECO:0000259" key="8">
    <source>
        <dbReference type="Pfam" id="PF16363"/>
    </source>
</evidence>
<dbReference type="OrthoDB" id="9766450at2"/>
<dbReference type="GO" id="GO:0008460">
    <property type="term" value="F:dTDP-glucose 4,6-dehydratase activity"/>
    <property type="evidence" value="ECO:0007669"/>
    <property type="project" value="UniProtKB-EC"/>
</dbReference>